<comment type="caution">
    <text evidence="5">The sequence shown here is derived from an EMBL/GenBank/DDBJ whole genome shotgun (WGS) entry which is preliminary data.</text>
</comment>
<feature type="domain" description="Pyruvate flavodoxin/ferredoxin oxidoreductase pyrimidine binding" evidence="3">
    <location>
        <begin position="210"/>
        <end position="451"/>
    </location>
</feature>
<evidence type="ECO:0000313" key="5">
    <source>
        <dbReference type="EMBL" id="CAG7602169.1"/>
    </source>
</evidence>
<dbReference type="Proteomes" id="UP000693672">
    <property type="component" value="Unassembled WGS sequence"/>
</dbReference>
<dbReference type="InterPro" id="IPR019752">
    <property type="entry name" value="Pyrv/ketoisovalerate_OxRed_cat"/>
</dbReference>
<dbReference type="Pfam" id="PF17147">
    <property type="entry name" value="PFOR_II"/>
    <property type="match status" value="1"/>
</dbReference>
<evidence type="ECO:0000313" key="6">
    <source>
        <dbReference type="Proteomes" id="UP000693672"/>
    </source>
</evidence>
<evidence type="ECO:0000259" key="2">
    <source>
        <dbReference type="Pfam" id="PF01558"/>
    </source>
</evidence>
<dbReference type="FunFam" id="3.40.920.10:FF:000003">
    <property type="entry name" value="Pyruvate ferredoxin oxidoreductase, alpha subunit"/>
    <property type="match status" value="1"/>
</dbReference>
<evidence type="ECO:0000256" key="1">
    <source>
        <dbReference type="ARBA" id="ARBA00023002"/>
    </source>
</evidence>
<gene>
    <name evidence="5" type="primary">korA_1</name>
    <name evidence="5" type="ORF">PAESOLCIP111_00482</name>
</gene>
<dbReference type="InterPro" id="IPR002880">
    <property type="entry name" value="Pyrv_Fd/Flavodoxin_OxRdtase_N"/>
</dbReference>
<dbReference type="GO" id="GO:0006979">
    <property type="term" value="P:response to oxidative stress"/>
    <property type="evidence" value="ECO:0007669"/>
    <property type="project" value="TreeGrafter"/>
</dbReference>
<dbReference type="EC" id="1.2.7.3" evidence="5"/>
<dbReference type="RefSeq" id="WP_218090324.1">
    <property type="nucleotide sequence ID" value="NZ_CAJVAS010000002.1"/>
</dbReference>
<name>A0A916JTI5_9BACL</name>
<protein>
    <submittedName>
        <fullName evidence="5">2-oxoglutarate oxidoreductase subunit KorA</fullName>
        <ecNumber evidence="5">1.2.7.3</ecNumber>
    </submittedName>
</protein>
<dbReference type="NCBIfam" id="TIGR03710">
    <property type="entry name" value="OAFO_sf"/>
    <property type="match status" value="1"/>
</dbReference>
<organism evidence="5 6">
    <name type="scientific">Paenibacillus solanacearum</name>
    <dbReference type="NCBI Taxonomy" id="2048548"/>
    <lineage>
        <taxon>Bacteria</taxon>
        <taxon>Bacillati</taxon>
        <taxon>Bacillota</taxon>
        <taxon>Bacilli</taxon>
        <taxon>Bacillales</taxon>
        <taxon>Paenibacillaceae</taxon>
        <taxon>Paenibacillus</taxon>
    </lineage>
</organism>
<dbReference type="InterPro" id="IPR050722">
    <property type="entry name" value="Pyruvate:ferred/Flavod_OxRd"/>
</dbReference>
<feature type="domain" description="Pyruvate/ketoisovalerate oxidoreductase catalytic" evidence="2">
    <location>
        <begin position="14"/>
        <end position="175"/>
    </location>
</feature>
<dbReference type="EMBL" id="CAJVAS010000002">
    <property type="protein sequence ID" value="CAG7602169.1"/>
    <property type="molecule type" value="Genomic_DNA"/>
</dbReference>
<evidence type="ECO:0000259" key="4">
    <source>
        <dbReference type="Pfam" id="PF17147"/>
    </source>
</evidence>
<keyword evidence="1 5" id="KW-0560">Oxidoreductase</keyword>
<dbReference type="FunFam" id="3.40.50.970:FF:000022">
    <property type="entry name" value="2-oxoglutarate ferredoxin oxidoreductase alpha subunit"/>
    <property type="match status" value="1"/>
</dbReference>
<dbReference type="CDD" id="cd07034">
    <property type="entry name" value="TPP_PYR_PFOR_IOR-alpha_like"/>
    <property type="match status" value="1"/>
</dbReference>
<dbReference type="InterPro" id="IPR022367">
    <property type="entry name" value="2-oxoacid/accept_OxRdtase_asu"/>
</dbReference>
<sequence length="583" mass="63560">MISQLSWKVGGQQGEGVESTDKIFSTALTRLGYFLYGYRHFSSRIKGGHTNNKIRISTKPIRAISDDLDILVAFDQETIDLNAHELRENGVIIADAKVKPVVPEGVKARLFPVPITAIAEELGTSLFKNMAASGASWALLGLPLEVFNKAVEEEFGRKGAAVVEKNIEAVRKAAEFVLEMNGGPLPEFQLEPADGKQKLFMIGNDAIGLGAVAAGCRFMPAYPITPASEIMEYLIKTLPKFGGTVIQTEDEIAACTMAIGANYGGVRALTSSAGPGLSLMMEAIGLAGMTETPVVIVDTQRGGPSTGLPTKQEQSDVLAMIHGTHGEIPKIVLSPSSIEECFYDTIEAFNLAEEYQVPVILLTDLQLSLGKQTSEMLDYKKVQIKRGTLQTGELPQLPEHQMFQRYQLTDSGVSPRVVPGQKYGIHHVTGVEHAQDGRPSESPENRQKMMDKRLGKLKNMKVTNPILVDAPHEQPDLLIIGMGSTGGTIDEARQRLASSGMKTNHVTVRLLHPFPANELKPYMEKAKTVVVVENNATGQLASLIKLNVGYAEKIKSLLKYNGNPFLPAEITKYCQELNLVWQR</sequence>
<evidence type="ECO:0000259" key="3">
    <source>
        <dbReference type="Pfam" id="PF01855"/>
    </source>
</evidence>
<reference evidence="5" key="1">
    <citation type="submission" date="2021-06" db="EMBL/GenBank/DDBJ databases">
        <authorList>
            <person name="Criscuolo A."/>
        </authorList>
    </citation>
    <scope>NUCLEOTIDE SEQUENCE</scope>
    <source>
        <strain evidence="5">CIP111600</strain>
    </source>
</reference>
<dbReference type="Pfam" id="PF01558">
    <property type="entry name" value="POR"/>
    <property type="match status" value="1"/>
</dbReference>
<dbReference type="PANTHER" id="PTHR32154:SF20">
    <property type="entry name" value="2-OXOGLUTARATE OXIDOREDUCTASE SUBUNIT KORA"/>
    <property type="match status" value="1"/>
</dbReference>
<dbReference type="AlphaFoldDB" id="A0A916JTI5"/>
<dbReference type="Pfam" id="PF01855">
    <property type="entry name" value="POR_N"/>
    <property type="match status" value="1"/>
</dbReference>
<dbReference type="InterPro" id="IPR033412">
    <property type="entry name" value="PFOR_II"/>
</dbReference>
<keyword evidence="6" id="KW-1185">Reference proteome</keyword>
<dbReference type="PANTHER" id="PTHR32154">
    <property type="entry name" value="PYRUVATE-FLAVODOXIN OXIDOREDUCTASE-RELATED"/>
    <property type="match status" value="1"/>
</dbReference>
<dbReference type="FunFam" id="3.40.50.920:FF:000009">
    <property type="entry name" value="2-oxoglutarate ferredoxin oxidoreductase subunit alpha"/>
    <property type="match status" value="1"/>
</dbReference>
<dbReference type="GO" id="GO:0047553">
    <property type="term" value="F:2-oxoglutarate synthase activity"/>
    <property type="evidence" value="ECO:0007669"/>
    <property type="project" value="UniProtKB-EC"/>
</dbReference>
<proteinExistence type="predicted"/>
<accession>A0A916JTI5</accession>
<feature type="domain" description="Pyruvate:ferredoxin oxidoreductase core" evidence="4">
    <location>
        <begin position="476"/>
        <end position="567"/>
    </location>
</feature>